<accession>A0A0V0GM11</accession>
<sequence>MQTYHYLVEVERLFPNDFRLKCNKSRYKGDNEENITNNKETMQKSTREETKTTIKYIVIIKNTN</sequence>
<dbReference type="EMBL" id="GEDG01035443">
    <property type="protein sequence ID" value="JAP09205.1"/>
    <property type="molecule type" value="Transcribed_RNA"/>
</dbReference>
<proteinExistence type="predicted"/>
<dbReference type="AlphaFoldDB" id="A0A0V0GM11"/>
<evidence type="ECO:0000313" key="1">
    <source>
        <dbReference type="EMBL" id="JAP09205.1"/>
    </source>
</evidence>
<feature type="non-terminal residue" evidence="1">
    <location>
        <position position="64"/>
    </location>
</feature>
<organism evidence="1">
    <name type="scientific">Solanum chacoense</name>
    <name type="common">Chaco potato</name>
    <dbReference type="NCBI Taxonomy" id="4108"/>
    <lineage>
        <taxon>Eukaryota</taxon>
        <taxon>Viridiplantae</taxon>
        <taxon>Streptophyta</taxon>
        <taxon>Embryophyta</taxon>
        <taxon>Tracheophyta</taxon>
        <taxon>Spermatophyta</taxon>
        <taxon>Magnoliopsida</taxon>
        <taxon>eudicotyledons</taxon>
        <taxon>Gunneridae</taxon>
        <taxon>Pentapetalae</taxon>
        <taxon>asterids</taxon>
        <taxon>lamiids</taxon>
        <taxon>Solanales</taxon>
        <taxon>Solanaceae</taxon>
        <taxon>Solanoideae</taxon>
        <taxon>Solaneae</taxon>
        <taxon>Solanum</taxon>
    </lineage>
</organism>
<protein>
    <submittedName>
        <fullName evidence="1">Putative ovule protein</fullName>
    </submittedName>
</protein>
<reference evidence="1" key="1">
    <citation type="submission" date="2015-12" db="EMBL/GenBank/DDBJ databases">
        <title>Gene expression during late stages of embryo sac development: a critical building block for successful pollen-pistil interactions.</title>
        <authorList>
            <person name="Liu Y."/>
            <person name="Joly V."/>
            <person name="Sabar M."/>
            <person name="Matton D.P."/>
        </authorList>
    </citation>
    <scope>NUCLEOTIDE SEQUENCE</scope>
</reference>
<name>A0A0V0GM11_SOLCH</name>